<feature type="region of interest" description="Disordered" evidence="1">
    <location>
        <begin position="1"/>
        <end position="34"/>
    </location>
</feature>
<comment type="caution">
    <text evidence="2">The sequence shown here is derived from an EMBL/GenBank/DDBJ whole genome shotgun (WGS) entry which is preliminary data.</text>
</comment>
<dbReference type="AlphaFoldDB" id="A0A2S6HDW5"/>
<feature type="compositionally biased region" description="Basic and acidic residues" evidence="1">
    <location>
        <begin position="1"/>
        <end position="22"/>
    </location>
</feature>
<evidence type="ECO:0000313" key="3">
    <source>
        <dbReference type="Proteomes" id="UP000240010"/>
    </source>
</evidence>
<feature type="compositionally biased region" description="Basic residues" evidence="1">
    <location>
        <begin position="23"/>
        <end position="34"/>
    </location>
</feature>
<name>A0A2S6HDW5_9GAMM</name>
<dbReference type="Proteomes" id="UP000240010">
    <property type="component" value="Unassembled WGS sequence"/>
</dbReference>
<proteinExistence type="predicted"/>
<evidence type="ECO:0000256" key="1">
    <source>
        <dbReference type="SAM" id="MobiDB-lite"/>
    </source>
</evidence>
<dbReference type="EMBL" id="PTIZ01000005">
    <property type="protein sequence ID" value="PPK75658.1"/>
    <property type="molecule type" value="Genomic_DNA"/>
</dbReference>
<sequence length="34" mass="3859">MSKEQKSNKEDKKKPALSPKEKKAVKKSKKDAKS</sequence>
<protein>
    <submittedName>
        <fullName evidence="2">Uncharacterized protein</fullName>
    </submittedName>
</protein>
<accession>A0A2S6HDW5</accession>
<gene>
    <name evidence="2" type="ORF">B0F87_105127</name>
</gene>
<evidence type="ECO:0000313" key="2">
    <source>
        <dbReference type="EMBL" id="PPK75658.1"/>
    </source>
</evidence>
<reference evidence="2 3" key="1">
    <citation type="submission" date="2018-02" db="EMBL/GenBank/DDBJ databases">
        <title>Subsurface microbial communities from deep shales in Ohio and West Virginia, USA.</title>
        <authorList>
            <person name="Wrighton K."/>
        </authorList>
    </citation>
    <scope>NUCLEOTIDE SEQUENCE [LARGE SCALE GENOMIC DNA]</scope>
    <source>
        <strain evidence="2 3">OWC-DMM</strain>
    </source>
</reference>
<organism evidence="2 3">
    <name type="scientific">Methylobacter tundripaludum</name>
    <dbReference type="NCBI Taxonomy" id="173365"/>
    <lineage>
        <taxon>Bacteria</taxon>
        <taxon>Pseudomonadati</taxon>
        <taxon>Pseudomonadota</taxon>
        <taxon>Gammaproteobacteria</taxon>
        <taxon>Methylococcales</taxon>
        <taxon>Methylococcaceae</taxon>
        <taxon>Methylobacter</taxon>
    </lineage>
</organism>